<evidence type="ECO:0000313" key="3">
    <source>
        <dbReference type="EMBL" id="GGZ30426.1"/>
    </source>
</evidence>
<feature type="transmembrane region" description="Helical" evidence="2">
    <location>
        <begin position="70"/>
        <end position="91"/>
    </location>
</feature>
<keyword evidence="2" id="KW-0472">Membrane</keyword>
<sequence>MLPTRLRTATMRRLPISRVSSAGITSRPRGKPGPAADLIADALTRADPHDPRPARDPGALAEIAAHCGRLPLALVIAAMVSVGVVGFWAAYRLYRAEKNRTAQAAT</sequence>
<keyword evidence="4" id="KW-1185">Reference proteome</keyword>
<name>A0A918Q2U8_9ACTN</name>
<reference evidence="3" key="1">
    <citation type="journal article" date="2014" name="Int. J. Syst. Evol. Microbiol.">
        <title>Complete genome sequence of Corynebacterium casei LMG S-19264T (=DSM 44701T), isolated from a smear-ripened cheese.</title>
        <authorList>
            <consortium name="US DOE Joint Genome Institute (JGI-PGF)"/>
            <person name="Walter F."/>
            <person name="Albersmeier A."/>
            <person name="Kalinowski J."/>
            <person name="Ruckert C."/>
        </authorList>
    </citation>
    <scope>NUCLEOTIDE SEQUENCE</scope>
    <source>
        <strain evidence="3">JCM 4815</strain>
    </source>
</reference>
<dbReference type="Proteomes" id="UP000622166">
    <property type="component" value="Unassembled WGS sequence"/>
</dbReference>
<protein>
    <submittedName>
        <fullName evidence="3">Uncharacterized protein</fullName>
    </submittedName>
</protein>
<keyword evidence="2" id="KW-0812">Transmembrane</keyword>
<evidence type="ECO:0000256" key="2">
    <source>
        <dbReference type="SAM" id="Phobius"/>
    </source>
</evidence>
<dbReference type="EMBL" id="BMVW01000014">
    <property type="protein sequence ID" value="GGZ30426.1"/>
    <property type="molecule type" value="Genomic_DNA"/>
</dbReference>
<gene>
    <name evidence="3" type="ORF">GCM10010365_58700</name>
</gene>
<evidence type="ECO:0000256" key="1">
    <source>
        <dbReference type="SAM" id="MobiDB-lite"/>
    </source>
</evidence>
<accession>A0A918Q2U8</accession>
<keyword evidence="2" id="KW-1133">Transmembrane helix</keyword>
<feature type="region of interest" description="Disordered" evidence="1">
    <location>
        <begin position="17"/>
        <end position="36"/>
    </location>
</feature>
<dbReference type="AlphaFoldDB" id="A0A918Q2U8"/>
<comment type="caution">
    <text evidence="3">The sequence shown here is derived from an EMBL/GenBank/DDBJ whole genome shotgun (WGS) entry which is preliminary data.</text>
</comment>
<evidence type="ECO:0000313" key="4">
    <source>
        <dbReference type="Proteomes" id="UP000622166"/>
    </source>
</evidence>
<organism evidence="3 4">
    <name type="scientific">Streptomyces poonensis</name>
    <dbReference type="NCBI Taxonomy" id="68255"/>
    <lineage>
        <taxon>Bacteria</taxon>
        <taxon>Bacillati</taxon>
        <taxon>Actinomycetota</taxon>
        <taxon>Actinomycetes</taxon>
        <taxon>Kitasatosporales</taxon>
        <taxon>Streptomycetaceae</taxon>
        <taxon>Streptomyces</taxon>
    </lineage>
</organism>
<reference evidence="3" key="2">
    <citation type="submission" date="2020-09" db="EMBL/GenBank/DDBJ databases">
        <authorList>
            <person name="Sun Q."/>
            <person name="Ohkuma M."/>
        </authorList>
    </citation>
    <scope>NUCLEOTIDE SEQUENCE</scope>
    <source>
        <strain evidence="3">JCM 4815</strain>
    </source>
</reference>
<proteinExistence type="predicted"/>